<dbReference type="RefSeq" id="WP_123065404.1">
    <property type="nucleotide sequence ID" value="NZ_RIAS01000009.1"/>
</dbReference>
<dbReference type="GO" id="GO:0016757">
    <property type="term" value="F:glycosyltransferase activity"/>
    <property type="evidence" value="ECO:0007669"/>
    <property type="project" value="InterPro"/>
</dbReference>
<dbReference type="Proteomes" id="UP000323664">
    <property type="component" value="Unassembled WGS sequence"/>
</dbReference>
<dbReference type="Pfam" id="PF00534">
    <property type="entry name" value="Glycos_transf_1"/>
    <property type="match status" value="1"/>
</dbReference>
<accession>A0A5M9WVJ5</accession>
<dbReference type="PANTHER" id="PTHR12526">
    <property type="entry name" value="GLYCOSYLTRANSFERASE"/>
    <property type="match status" value="1"/>
</dbReference>
<proteinExistence type="predicted"/>
<gene>
    <name evidence="2" type="ORF">EC604_17535</name>
</gene>
<dbReference type="AlphaFoldDB" id="A0A5M9WVJ5"/>
<dbReference type="PANTHER" id="PTHR12526:SF635">
    <property type="entry name" value="GLYCOSYL TRANSFERASE GROUP 1"/>
    <property type="match status" value="1"/>
</dbReference>
<evidence type="ECO:0000259" key="1">
    <source>
        <dbReference type="Pfam" id="PF00534"/>
    </source>
</evidence>
<feature type="domain" description="Glycosyl transferase family 1" evidence="1">
    <location>
        <begin position="202"/>
        <end position="367"/>
    </location>
</feature>
<evidence type="ECO:0000313" key="2">
    <source>
        <dbReference type="EMBL" id="KAA8785646.1"/>
    </source>
</evidence>
<protein>
    <submittedName>
        <fullName evidence="2">Glycosyltransferase family 4 protein</fullName>
    </submittedName>
</protein>
<comment type="caution">
    <text evidence="2">The sequence shown here is derived from an EMBL/GenBank/DDBJ whole genome shotgun (WGS) entry which is preliminary data.</text>
</comment>
<dbReference type="EMBL" id="RIAS01000009">
    <property type="protein sequence ID" value="KAA8785646.1"/>
    <property type="molecule type" value="Genomic_DNA"/>
</dbReference>
<evidence type="ECO:0000313" key="3">
    <source>
        <dbReference type="Proteomes" id="UP000323664"/>
    </source>
</evidence>
<sequence length="422" mass="49075">MKDILIISPSPIKNKMSGPAIRYWEIAKNLSHEKRRVTVLVPNSDFIQGEGFVVKKLTGINLWNSLLKCDVVLLQGLSIWKYPFIKYFNKAVAIDLYDPFNLENLESFEKHGYIANLKYKTTMAVIEEQIQRGDFFYCASEKQKDYWLGMISAKRLTPKLYASINKDIKELIGTVPFGIPNEKPRKTQHKVIKGKCPIISENDKVVLWGGGIWDWLDPESLIQAMARVKRSRNDIKCFFMGVKPPSGGTPRKLSQLINLTKDLNLEDTVYFNDWVDYDQRSDYLLEADIGVSLHENHLETRFSYRTRLLDYVWCELPILASEGDVFAETIKKYNLGSVVSEKNIDEISKRIIEMINIGKQRVYPEENLEVFTWSSAVSNLIKFCDAPVRRSQRFNIISEVKFMVWRVMYVIIRLQERYLNKL</sequence>
<dbReference type="CDD" id="cd03801">
    <property type="entry name" value="GT4_PimA-like"/>
    <property type="match status" value="1"/>
</dbReference>
<dbReference type="InterPro" id="IPR001296">
    <property type="entry name" value="Glyco_trans_1"/>
</dbReference>
<organism evidence="2 3">
    <name type="scientific">Paenibacillus amylolyticus</name>
    <dbReference type="NCBI Taxonomy" id="1451"/>
    <lineage>
        <taxon>Bacteria</taxon>
        <taxon>Bacillati</taxon>
        <taxon>Bacillota</taxon>
        <taxon>Bacilli</taxon>
        <taxon>Bacillales</taxon>
        <taxon>Paenibacillaceae</taxon>
        <taxon>Paenibacillus</taxon>
    </lineage>
</organism>
<dbReference type="SUPFAM" id="SSF53756">
    <property type="entry name" value="UDP-Glycosyltransferase/glycogen phosphorylase"/>
    <property type="match status" value="1"/>
</dbReference>
<keyword evidence="2" id="KW-0808">Transferase</keyword>
<name>A0A5M9WVJ5_PAEAM</name>
<dbReference type="Gene3D" id="3.40.50.2000">
    <property type="entry name" value="Glycogen Phosphorylase B"/>
    <property type="match status" value="1"/>
</dbReference>
<reference evidence="2 3" key="1">
    <citation type="journal article" date="2019" name="J. Ind. Microbiol. Biotechnol.">
        <title>Paenibacillus amylolyticus 27C64 has a diverse set of carbohydrate-active enzymes and complete pectin deconstruction system.</title>
        <authorList>
            <person name="Keggi C."/>
            <person name="Doran-Peterson J."/>
        </authorList>
    </citation>
    <scope>NUCLEOTIDE SEQUENCE [LARGE SCALE GENOMIC DNA]</scope>
    <source>
        <strain evidence="2 3">27C64</strain>
    </source>
</reference>
<dbReference type="OrthoDB" id="9771846at2"/>